<dbReference type="InterPro" id="IPR011990">
    <property type="entry name" value="TPR-like_helical_dom_sf"/>
</dbReference>
<feature type="region of interest" description="Disordered" evidence="7">
    <location>
        <begin position="1"/>
        <end position="27"/>
    </location>
</feature>
<keyword evidence="2" id="KW-0698">rRNA processing</keyword>
<feature type="compositionally biased region" description="Basic residues" evidence="7">
    <location>
        <begin position="1472"/>
        <end position="1482"/>
    </location>
</feature>
<dbReference type="Gene3D" id="1.25.40.10">
    <property type="entry name" value="Tetratricopeptide repeat domain"/>
    <property type="match status" value="2"/>
</dbReference>
<dbReference type="FunFam" id="1.25.40.10:FF:000065">
    <property type="entry name" value="Programmed cell death 11"/>
    <property type="match status" value="1"/>
</dbReference>
<dbReference type="Gene3D" id="2.40.50.140">
    <property type="entry name" value="Nucleic acid-binding proteins"/>
    <property type="match status" value="11"/>
</dbReference>
<dbReference type="CDD" id="cd05694">
    <property type="entry name" value="S1_Rrp5_repeat_hs2_sc2"/>
    <property type="match status" value="1"/>
</dbReference>
<dbReference type="HOGENOM" id="CLU_000845_0_0_1"/>
<dbReference type="eggNOG" id="KOG1070">
    <property type="taxonomic scope" value="Eukaryota"/>
</dbReference>
<dbReference type="FunFam" id="2.40.50.140:FF:000103">
    <property type="entry name" value="protein RRP5 homolog"/>
    <property type="match status" value="1"/>
</dbReference>
<dbReference type="InterPro" id="IPR057302">
    <property type="entry name" value="Rrp5_S1"/>
</dbReference>
<dbReference type="Pfam" id="PF24682">
    <property type="entry name" value="OB_RRP5"/>
    <property type="match status" value="1"/>
</dbReference>
<feature type="region of interest" description="Disordered" evidence="7">
    <location>
        <begin position="1334"/>
        <end position="1423"/>
    </location>
</feature>
<feature type="domain" description="S1 motif" evidence="8">
    <location>
        <begin position="792"/>
        <end position="854"/>
    </location>
</feature>
<organism evidence="9 10">
    <name type="scientific">Nematostella vectensis</name>
    <name type="common">Starlet sea anemone</name>
    <dbReference type="NCBI Taxonomy" id="45351"/>
    <lineage>
        <taxon>Eukaryota</taxon>
        <taxon>Metazoa</taxon>
        <taxon>Cnidaria</taxon>
        <taxon>Anthozoa</taxon>
        <taxon>Hexacorallia</taxon>
        <taxon>Actiniaria</taxon>
        <taxon>Edwardsiidae</taxon>
        <taxon>Nematostella</taxon>
    </lineage>
</organism>
<keyword evidence="4" id="KW-0677">Repeat</keyword>
<feature type="domain" description="S1 motif" evidence="8">
    <location>
        <begin position="389"/>
        <end position="460"/>
    </location>
</feature>
<sequence length="1771" mass="196389">MAAKRASPEKIDFSAKRRSTSAGKSTEVILPSHIDEIDFPRGGASTLSPLEVRRIKQEAEKDLLFGTTPVQEIKKKKKRSKSLPAERKDNNSDADLGKTSGNHVASLSFKKLCEGMKLLGAVKEVGEFELIISLPNGLSGFVHILDINEKLMSALAKSSTEERIEDSIPSLGDLFTVNSLVVCVVKELLSSKHGHRKVKLSLRPEDVNAGVTNIVPGFVLPGCVSSVEDHGYVLSFGIPGKTGFLSKKKTGRVLVEGQYLNTIVESADTGRVIRVSVDQDKIKSAMISSDMKVRFSSLLPGMLVNTRVSQCTSSGVIVSFLELFEGSVHILHLPENGGSGENLEKLYKKKSKHVARILYVNPKNKVVSLSMLDSIIQFKLPSFESCSIGDIFDNVTITRGDQGLGLLANVKDGLNGFVHFSQVSDKQIEKLGKKYKAGTSHKCRVLGMNTIDGLLSLTTKKSIINKPFMRYEDIKPGSIVEGTIITLEKFGMLVSVSDHIKGLVTNMHLADIILKHPEKKLTEGKVVKCRVLTVDPGQRRLHLTHKKTMVSSTLQVITQYSDAKPGTTSHGFITSVREYGCLVTFYNNVKGLVPKDQLGIQESEDPRGVFYLGQVLTCHVISCNPDQQKLKLSLKANSANKSSTQVSLQTASTSLKNAAESKTMVTNFSDIKPGMVLPGFVKLLMGYGVFVEFAPGILGLAPNSFIANHFVSDAASHFKIGQTLVAQVNEVDAERQRFLVSLKQSDLNPGSDWTSATAGALLEEILSERKHILDELASKTEDVKNLLSLPVGSCIEGKVSKVKKNGISLTLPDGLKGFVFHQLAQGVSCLEGEVVQGCVLDLDVKKSVVELTLLPDVVKGRQNQKNKPKQMKPGQPVDFIVQLIKAEYMVVVLPCAAFKIGYAPAKMHLNDIRDVAKRFNVGQKYRGSILESSSHCIVVSECQNSSKENLKPGTVTSVEVRSIKPLQMNVQLGQIHGRVHVSNAADDLIQGESPFKPFQMGQKIQAKILGFRDTKTHNFLPLTHRNFTRAVAELSLKPSMVSKTSASEVVGAVYDEKKIEDFKIGDEVQAFVKSTSDNCIWMAINTLVSGRVELLHASNDVKVLRHLSSAFKPGNGHTCTVLDVDKDHEVLNLSLTVKPDSQLSRDQIVPGRVTRVMPTSGLFIQLPLHKSGLVALTDIADHFTENPTDGYKVKQIVRWLQSQADRTNPTDGYKVKQIVRCCILSKKDNGHYDLSLRPSRTTEATTQEEKDKSRTDREIGSLAALDVGDIVRGYVSCATNIGVFVSLGRNIKARVQIKNLSHFYVKEWKPLFPVGKLVTGKVLSINPTNGQIELSLKGRDVGGPDPAPNPKQTEETGKKRKKATKVKTVDAGEAEPESDEDVEAIVKRLRADESDDEQGPHESEESEECNSSEPEDGDESTASQIKKIKRIQVSAGFNWSGDTEEDLGEANVDNSSDEKNDSENESIEQVSRKKTKRQKRAAKKAEEDFLYRTEQALLDTDHTPECAEDFDRLVLSSPNNSVTWLQYMAFHLHTTEIDKARAVAERALRTISFREEREKLNIWVALMNLENLYGTQESLIKVFERALQHNEPKKVFFHLITIYTQSEKTELAEKLFHTMTKRFSQSKKVWIEFGRFFMKTGKPDSARKLLQRGLKSLPTRKHVETIVQFALMEFKNGDPQRGQTVLESVLSNYPKRTDIWSVYIDMMSKQGHPDTVRQIFERVIHMNLSSRKMKFLFKKYLDFEREHGDEMSVEAVKTKAMEYVESKVALA</sequence>
<dbReference type="FunFam" id="2.40.50.140:FF:000994">
    <property type="match status" value="1"/>
</dbReference>
<feature type="compositionally biased region" description="Basic and acidic residues" evidence="7">
    <location>
        <begin position="1"/>
        <end position="15"/>
    </location>
</feature>
<dbReference type="CDD" id="cd05703">
    <property type="entry name" value="S1_Rrp5_repeat_hs12_sc9"/>
    <property type="match status" value="1"/>
</dbReference>
<accession>A7SBJ3</accession>
<feature type="domain" description="S1 motif" evidence="8">
    <location>
        <begin position="477"/>
        <end position="546"/>
    </location>
</feature>
<dbReference type="FunFam" id="2.40.50.140:FF:000289">
    <property type="entry name" value="Chromosome 1, whole genome shotgun sequence"/>
    <property type="match status" value="1"/>
</dbReference>
<feature type="region of interest" description="Disordered" evidence="7">
    <location>
        <begin position="72"/>
        <end position="97"/>
    </location>
</feature>
<keyword evidence="10" id="KW-1185">Reference proteome</keyword>
<feature type="region of interest" description="Disordered" evidence="7">
    <location>
        <begin position="1439"/>
        <end position="1485"/>
    </location>
</feature>
<dbReference type="InterPro" id="IPR003029">
    <property type="entry name" value="S1_domain"/>
</dbReference>
<dbReference type="GO" id="GO:0006364">
    <property type="term" value="P:rRNA processing"/>
    <property type="evidence" value="ECO:0007669"/>
    <property type="project" value="UniProtKB-KW"/>
</dbReference>
<dbReference type="InParanoid" id="A7SBJ3"/>
<dbReference type="FunFam" id="2.40.50.140:FF:000200">
    <property type="entry name" value="Programmed cell death 11"/>
    <property type="match status" value="1"/>
</dbReference>
<dbReference type="InterPro" id="IPR003107">
    <property type="entry name" value="HAT"/>
</dbReference>
<dbReference type="SUPFAM" id="SSF48452">
    <property type="entry name" value="TPR-like"/>
    <property type="match status" value="1"/>
</dbReference>
<dbReference type="GO" id="GO:0032040">
    <property type="term" value="C:small-subunit processome"/>
    <property type="evidence" value="ECO:0000318"/>
    <property type="project" value="GO_Central"/>
</dbReference>
<feature type="domain" description="S1 motif" evidence="8">
    <location>
        <begin position="301"/>
        <end position="372"/>
    </location>
</feature>
<proteinExistence type="predicted"/>
<dbReference type="FunFam" id="2.40.50.140:FF:000155">
    <property type="entry name" value="rRNA biogenesis protein RRP5"/>
    <property type="match status" value="1"/>
</dbReference>
<dbReference type="GO" id="GO:0005730">
    <property type="term" value="C:nucleolus"/>
    <property type="evidence" value="ECO:0000318"/>
    <property type="project" value="GO_Central"/>
</dbReference>
<dbReference type="FunFam" id="1.25.40.10:FF:000963">
    <property type="entry name" value="Programmed cell death protein pre-rrna processing protein rrp5"/>
    <property type="match status" value="1"/>
</dbReference>
<evidence type="ECO:0000256" key="5">
    <source>
        <dbReference type="ARBA" id="ARBA00023242"/>
    </source>
</evidence>
<dbReference type="InterPro" id="IPR045209">
    <property type="entry name" value="Rrp5"/>
</dbReference>
<keyword evidence="3" id="KW-0597">Phosphoprotein</keyword>
<dbReference type="PROSITE" id="PS50005">
    <property type="entry name" value="TPR"/>
    <property type="match status" value="1"/>
</dbReference>
<feature type="compositionally biased region" description="Acidic residues" evidence="7">
    <location>
        <begin position="1404"/>
        <end position="1419"/>
    </location>
</feature>
<dbReference type="FunFam" id="2.40.50.140:FF:000175">
    <property type="entry name" value="Programmed cell death 11"/>
    <property type="match status" value="1"/>
</dbReference>
<feature type="compositionally biased region" description="Acidic residues" evidence="7">
    <location>
        <begin position="1372"/>
        <end position="1383"/>
    </location>
</feature>
<dbReference type="Pfam" id="PF24685">
    <property type="entry name" value="OB_RRP5_4th"/>
    <property type="match status" value="1"/>
</dbReference>
<dbReference type="CDD" id="cd05695">
    <property type="entry name" value="S1_Rrp5_repeat_hs3"/>
    <property type="match status" value="1"/>
</dbReference>
<dbReference type="CDD" id="cd05697">
    <property type="entry name" value="S1_Rrp5_repeat_hs5"/>
    <property type="match status" value="1"/>
</dbReference>
<feature type="domain" description="S1 motif" evidence="8">
    <location>
        <begin position="953"/>
        <end position="1025"/>
    </location>
</feature>
<dbReference type="CDD" id="cd05698">
    <property type="entry name" value="S1_Rrp5_repeat_hs6_sc5"/>
    <property type="match status" value="1"/>
</dbReference>
<dbReference type="InterPro" id="IPR012340">
    <property type="entry name" value="NA-bd_OB-fold"/>
</dbReference>
<dbReference type="OMA" id="GQYLRAY"/>
<dbReference type="FunFam" id="2.40.50.140:FF:000278">
    <property type="entry name" value="rRNA biogenesis protein rrp5"/>
    <property type="match status" value="1"/>
</dbReference>
<dbReference type="InterPro" id="IPR057301">
    <property type="entry name" value="Rrp5_OB_4th"/>
</dbReference>
<feature type="domain" description="S1 motif" evidence="8">
    <location>
        <begin position="674"/>
        <end position="743"/>
    </location>
</feature>
<name>A7SBJ3_NEMVE</name>
<evidence type="ECO:0000313" key="9">
    <source>
        <dbReference type="EMBL" id="EDO38955.1"/>
    </source>
</evidence>
<dbReference type="SUPFAM" id="SSF50249">
    <property type="entry name" value="Nucleic acid-binding proteins"/>
    <property type="match status" value="12"/>
</dbReference>
<dbReference type="CDD" id="cd05693">
    <property type="entry name" value="S1_Rrp5_repeat_hs1_sc1"/>
    <property type="match status" value="1"/>
</dbReference>
<dbReference type="InterPro" id="IPR019734">
    <property type="entry name" value="TPR_rpt"/>
</dbReference>
<dbReference type="PANTHER" id="PTHR23270">
    <property type="entry name" value="PROGRAMMED CELL DEATH PROTEIN 11 PRE-RRNA PROCESSING PROTEIN RRP5"/>
    <property type="match status" value="1"/>
</dbReference>
<dbReference type="InterPro" id="IPR048059">
    <property type="entry name" value="Rrp5_S1_rpt_hs1_sc1"/>
</dbReference>
<dbReference type="GO" id="GO:0003723">
    <property type="term" value="F:RNA binding"/>
    <property type="evidence" value="ECO:0000318"/>
    <property type="project" value="GO_Central"/>
</dbReference>
<feature type="repeat" description="TPR" evidence="6">
    <location>
        <begin position="1627"/>
        <end position="1660"/>
    </location>
</feature>
<gene>
    <name evidence="9" type="ORF">NEMVEDRAFT_v1g244138</name>
</gene>
<protein>
    <recommendedName>
        <fullName evidence="8">S1 motif domain-containing protein</fullName>
    </recommendedName>
</protein>
<feature type="domain" description="S1 motif" evidence="8">
    <location>
        <begin position="1268"/>
        <end position="1337"/>
    </location>
</feature>
<feature type="domain" description="S1 motif" evidence="8">
    <location>
        <begin position="1065"/>
        <end position="1136"/>
    </location>
</feature>
<feature type="domain" description="S1 motif" evidence="8">
    <location>
        <begin position="115"/>
        <end position="203"/>
    </location>
</feature>
<dbReference type="SMART" id="SM00316">
    <property type="entry name" value="S1"/>
    <property type="match status" value="12"/>
</dbReference>
<evidence type="ECO:0000313" key="10">
    <source>
        <dbReference type="Proteomes" id="UP000001593"/>
    </source>
</evidence>
<dbReference type="PhylomeDB" id="A7SBJ3"/>
<evidence type="ECO:0000256" key="1">
    <source>
        <dbReference type="ARBA" id="ARBA00004604"/>
    </source>
</evidence>
<dbReference type="Pfam" id="PF23231">
    <property type="entry name" value="HAT_Syf1_CNRKL1_C"/>
    <property type="match status" value="1"/>
</dbReference>
<evidence type="ECO:0000256" key="4">
    <source>
        <dbReference type="ARBA" id="ARBA00022737"/>
    </source>
</evidence>
<evidence type="ECO:0000256" key="3">
    <source>
        <dbReference type="ARBA" id="ARBA00022553"/>
    </source>
</evidence>
<dbReference type="PROSITE" id="PS50126">
    <property type="entry name" value="S1"/>
    <property type="match status" value="11"/>
</dbReference>
<evidence type="ECO:0000256" key="7">
    <source>
        <dbReference type="SAM" id="MobiDB-lite"/>
    </source>
</evidence>
<dbReference type="InterPro" id="IPR048058">
    <property type="entry name" value="Rrp5_S1_rpt_hs11_sc8"/>
</dbReference>
<dbReference type="EMBL" id="DS469616">
    <property type="protein sequence ID" value="EDO38955.1"/>
    <property type="molecule type" value="Genomic_DNA"/>
</dbReference>
<evidence type="ECO:0000259" key="8">
    <source>
        <dbReference type="PROSITE" id="PS50126"/>
    </source>
</evidence>
<dbReference type="Proteomes" id="UP000001593">
    <property type="component" value="Unassembled WGS sequence"/>
</dbReference>
<dbReference type="STRING" id="45351.A7SBJ3"/>
<dbReference type="CDD" id="cd05702">
    <property type="entry name" value="S1_Rrp5_repeat_hs11_sc8"/>
    <property type="match status" value="1"/>
</dbReference>
<dbReference type="InterPro" id="IPR057300">
    <property type="entry name" value="OB_Rrp5"/>
</dbReference>
<dbReference type="PANTHER" id="PTHR23270:SF10">
    <property type="entry name" value="PROTEIN RRP5 HOMOLOG"/>
    <property type="match status" value="1"/>
</dbReference>
<keyword evidence="6" id="KW-0802">TPR repeat</keyword>
<dbReference type="CDD" id="cd05696">
    <property type="entry name" value="S1_Rrp5_repeat_hs4"/>
    <property type="match status" value="1"/>
</dbReference>
<keyword evidence="5" id="KW-0539">Nucleus</keyword>
<reference evidence="9 10" key="1">
    <citation type="journal article" date="2007" name="Science">
        <title>Sea anemone genome reveals ancestral eumetazoan gene repertoire and genomic organization.</title>
        <authorList>
            <person name="Putnam N.H."/>
            <person name="Srivastava M."/>
            <person name="Hellsten U."/>
            <person name="Dirks B."/>
            <person name="Chapman J."/>
            <person name="Salamov A."/>
            <person name="Terry A."/>
            <person name="Shapiro H."/>
            <person name="Lindquist E."/>
            <person name="Kapitonov V.V."/>
            <person name="Jurka J."/>
            <person name="Genikhovich G."/>
            <person name="Grigoriev I.V."/>
            <person name="Lucas S.M."/>
            <person name="Steele R.E."/>
            <person name="Finnerty J.R."/>
            <person name="Technau U."/>
            <person name="Martindale M.Q."/>
            <person name="Rokhsar D.S."/>
        </authorList>
    </citation>
    <scope>NUCLEOTIDE SEQUENCE [LARGE SCALE GENOMIC DNA]</scope>
    <source>
        <strain evidence="10">CH2 X CH6</strain>
    </source>
</reference>
<dbReference type="InterPro" id="IPR055430">
    <property type="entry name" value="HAT_Syf1_CNRKL1_C"/>
</dbReference>
<dbReference type="CDD" id="cd04461">
    <property type="entry name" value="S1_Rrp5_repeat_hs8_sc7"/>
    <property type="match status" value="1"/>
</dbReference>
<feature type="compositionally biased region" description="Basic and acidic residues" evidence="7">
    <location>
        <begin position="1384"/>
        <end position="1403"/>
    </location>
</feature>
<dbReference type="Pfam" id="PF23459">
    <property type="entry name" value="S1_RRP5"/>
    <property type="match status" value="3"/>
</dbReference>
<feature type="domain" description="S1 motif" evidence="8">
    <location>
        <begin position="566"/>
        <end position="635"/>
    </location>
</feature>
<dbReference type="CDD" id="cd05704">
    <property type="entry name" value="S1_Rrp5_repeat_hs13"/>
    <property type="match status" value="1"/>
</dbReference>
<dbReference type="SMART" id="SM00386">
    <property type="entry name" value="HAT"/>
    <property type="match status" value="5"/>
</dbReference>
<feature type="domain" description="S1 motif" evidence="8">
    <location>
        <begin position="1146"/>
        <end position="1237"/>
    </location>
</feature>
<dbReference type="Pfam" id="PF00575">
    <property type="entry name" value="S1"/>
    <property type="match status" value="2"/>
</dbReference>
<comment type="subcellular location">
    <subcellularLocation>
        <location evidence="1">Nucleus</location>
        <location evidence="1">Nucleolus</location>
    </subcellularLocation>
</comment>
<evidence type="ECO:0000256" key="6">
    <source>
        <dbReference type="PROSITE-ProRule" id="PRU00339"/>
    </source>
</evidence>
<evidence type="ECO:0000256" key="2">
    <source>
        <dbReference type="ARBA" id="ARBA00022552"/>
    </source>
</evidence>